<sequence length="78" mass="9202">MHTLRQLSTKQIDEPHRSPQFNNSVGALYLVDVFKTCTTTFASSTIRYKAYVVLRRRRIWESWEVDVVKKKDDCNCYG</sequence>
<comment type="caution">
    <text evidence="1">The sequence shown here is derived from an EMBL/GenBank/DDBJ whole genome shotgun (WGS) entry which is preliminary data.</text>
</comment>
<dbReference type="EMBL" id="BLXT01007141">
    <property type="protein sequence ID" value="GFO36815.1"/>
    <property type="molecule type" value="Genomic_DNA"/>
</dbReference>
<dbReference type="AlphaFoldDB" id="A0AAV4CYC7"/>
<organism evidence="1 2">
    <name type="scientific">Plakobranchus ocellatus</name>
    <dbReference type="NCBI Taxonomy" id="259542"/>
    <lineage>
        <taxon>Eukaryota</taxon>
        <taxon>Metazoa</taxon>
        <taxon>Spiralia</taxon>
        <taxon>Lophotrochozoa</taxon>
        <taxon>Mollusca</taxon>
        <taxon>Gastropoda</taxon>
        <taxon>Heterobranchia</taxon>
        <taxon>Euthyneura</taxon>
        <taxon>Panpulmonata</taxon>
        <taxon>Sacoglossa</taxon>
        <taxon>Placobranchoidea</taxon>
        <taxon>Plakobranchidae</taxon>
        <taxon>Plakobranchus</taxon>
    </lineage>
</organism>
<reference evidence="1 2" key="1">
    <citation type="journal article" date="2021" name="Elife">
        <title>Chloroplast acquisition without the gene transfer in kleptoplastic sea slugs, Plakobranchus ocellatus.</title>
        <authorList>
            <person name="Maeda T."/>
            <person name="Takahashi S."/>
            <person name="Yoshida T."/>
            <person name="Shimamura S."/>
            <person name="Takaki Y."/>
            <person name="Nagai Y."/>
            <person name="Toyoda A."/>
            <person name="Suzuki Y."/>
            <person name="Arimoto A."/>
            <person name="Ishii H."/>
            <person name="Satoh N."/>
            <person name="Nishiyama T."/>
            <person name="Hasebe M."/>
            <person name="Maruyama T."/>
            <person name="Minagawa J."/>
            <person name="Obokata J."/>
            <person name="Shigenobu S."/>
        </authorList>
    </citation>
    <scope>NUCLEOTIDE SEQUENCE [LARGE SCALE GENOMIC DNA]</scope>
</reference>
<accession>A0AAV4CYC7</accession>
<protein>
    <submittedName>
        <fullName evidence="1">Uncharacterized protein</fullName>
    </submittedName>
</protein>
<name>A0AAV4CYC7_9GAST</name>
<proteinExistence type="predicted"/>
<evidence type="ECO:0000313" key="1">
    <source>
        <dbReference type="EMBL" id="GFO36815.1"/>
    </source>
</evidence>
<gene>
    <name evidence="1" type="ORF">PoB_006332000</name>
</gene>
<keyword evidence="2" id="KW-1185">Reference proteome</keyword>
<evidence type="ECO:0000313" key="2">
    <source>
        <dbReference type="Proteomes" id="UP000735302"/>
    </source>
</evidence>
<dbReference type="Proteomes" id="UP000735302">
    <property type="component" value="Unassembled WGS sequence"/>
</dbReference>